<accession>A0AAJ1Q7K1</accession>
<organism evidence="1 2">
    <name type="scientific">Facklamia hominis</name>
    <dbReference type="NCBI Taxonomy" id="178214"/>
    <lineage>
        <taxon>Bacteria</taxon>
        <taxon>Bacillati</taxon>
        <taxon>Bacillota</taxon>
        <taxon>Bacilli</taxon>
        <taxon>Lactobacillales</taxon>
        <taxon>Aerococcaceae</taxon>
        <taxon>Facklamia</taxon>
    </lineage>
</organism>
<dbReference type="Proteomes" id="UP001229251">
    <property type="component" value="Unassembled WGS sequence"/>
</dbReference>
<evidence type="ECO:0000313" key="2">
    <source>
        <dbReference type="Proteomes" id="UP001229251"/>
    </source>
</evidence>
<dbReference type="AlphaFoldDB" id="A0AAJ1Q7K1"/>
<dbReference type="Gene3D" id="3.40.190.10">
    <property type="entry name" value="Periplasmic binding protein-like II"/>
    <property type="match status" value="2"/>
</dbReference>
<evidence type="ECO:0000313" key="1">
    <source>
        <dbReference type="EMBL" id="MDK7188067.1"/>
    </source>
</evidence>
<protein>
    <submittedName>
        <fullName evidence="1">PhnD/SsuA/transferrin family substrate-binding protein</fullName>
    </submittedName>
</protein>
<comment type="caution">
    <text evidence="1">The sequence shown here is derived from an EMBL/GenBank/DDBJ whole genome shotgun (WGS) entry which is preliminary data.</text>
</comment>
<reference evidence="1" key="1">
    <citation type="submission" date="2023-05" db="EMBL/GenBank/DDBJ databases">
        <title>Cataloging the Phylogenetic Diversity of Human Bladder Bacteria.</title>
        <authorList>
            <person name="Du J."/>
        </authorList>
    </citation>
    <scope>NUCLEOTIDE SEQUENCE</scope>
    <source>
        <strain evidence="1">UMB1231</strain>
    </source>
</reference>
<dbReference type="SUPFAM" id="SSF53850">
    <property type="entry name" value="Periplasmic binding protein-like II"/>
    <property type="match status" value="1"/>
</dbReference>
<gene>
    <name evidence="1" type="ORF">QP433_08800</name>
</gene>
<sequence>MDKIRLGAVMSSPTVPEIWWEFGKYLKDHGLELEMVYHDFYKPQIASFIRGEIDITWNGPLGFLATDHFSKGKQLNGPMRDTDISTKSLILVREDSDIQSVADLKGKVIGFGATDSAEGRIAPISYLRNEGLELGRDYQEKNYSADPDQLFGTFSQGEKKALQALKNKEVDASACWIGMYNNWLNNPEIDTDGVRILTETSSYSHCIFCGRPDLDVDLYNKFVDLMLNMDKSDPRVIKGMEMEHLNEWVEGQTDNFKLLKDGCEYLQIFDSDFKEINF</sequence>
<dbReference type="PANTHER" id="PTHR35841">
    <property type="entry name" value="PHOSPHONATES-BINDING PERIPLASMIC PROTEIN"/>
    <property type="match status" value="1"/>
</dbReference>
<dbReference type="PANTHER" id="PTHR35841:SF1">
    <property type="entry name" value="PHOSPHONATES-BINDING PERIPLASMIC PROTEIN"/>
    <property type="match status" value="1"/>
</dbReference>
<dbReference type="RefSeq" id="WP_016648425.1">
    <property type="nucleotide sequence ID" value="NZ_JASOOE010000023.1"/>
</dbReference>
<dbReference type="EMBL" id="JASOOE010000023">
    <property type="protein sequence ID" value="MDK7188067.1"/>
    <property type="molecule type" value="Genomic_DNA"/>
</dbReference>
<dbReference type="Pfam" id="PF12974">
    <property type="entry name" value="Phosphonate-bd"/>
    <property type="match status" value="1"/>
</dbReference>
<name>A0AAJ1Q7K1_9LACT</name>
<proteinExistence type="predicted"/>